<feature type="transmembrane region" description="Helical" evidence="1">
    <location>
        <begin position="32"/>
        <end position="53"/>
    </location>
</feature>
<protein>
    <submittedName>
        <fullName evidence="2">Uncharacterized protein</fullName>
    </submittedName>
</protein>
<evidence type="ECO:0000313" key="2">
    <source>
        <dbReference type="EMBL" id="KAK4512257.1"/>
    </source>
</evidence>
<name>A0AAN7HYL8_9FUNG</name>
<feature type="transmembrane region" description="Helical" evidence="1">
    <location>
        <begin position="73"/>
        <end position="93"/>
    </location>
</feature>
<organism evidence="2 3">
    <name type="scientific">Mucor velutinosus</name>
    <dbReference type="NCBI Taxonomy" id="708070"/>
    <lineage>
        <taxon>Eukaryota</taxon>
        <taxon>Fungi</taxon>
        <taxon>Fungi incertae sedis</taxon>
        <taxon>Mucoromycota</taxon>
        <taxon>Mucoromycotina</taxon>
        <taxon>Mucoromycetes</taxon>
        <taxon>Mucorales</taxon>
        <taxon>Mucorineae</taxon>
        <taxon>Mucoraceae</taxon>
        <taxon>Mucor</taxon>
    </lineage>
</organism>
<dbReference type="AlphaFoldDB" id="A0AAN7HYL8"/>
<accession>A0AAN7HYL8</accession>
<keyword evidence="1" id="KW-0472">Membrane</keyword>
<dbReference type="RefSeq" id="XP_064678923.1">
    <property type="nucleotide sequence ID" value="XM_064822323.1"/>
</dbReference>
<reference evidence="2 3" key="1">
    <citation type="submission" date="2022-11" db="EMBL/GenBank/DDBJ databases">
        <title>Mucor velutinosus strain NIH1002 WGS.</title>
        <authorList>
            <person name="Subramanian P."/>
            <person name="Mullikin J.C."/>
            <person name="Segre J.A."/>
            <person name="Zelazny A.M."/>
        </authorList>
    </citation>
    <scope>NUCLEOTIDE SEQUENCE [LARGE SCALE GENOMIC DNA]</scope>
    <source>
        <strain evidence="2 3">NIH1002</strain>
    </source>
</reference>
<dbReference type="GeneID" id="89946655"/>
<evidence type="ECO:0000256" key="1">
    <source>
        <dbReference type="SAM" id="Phobius"/>
    </source>
</evidence>
<keyword evidence="3" id="KW-1185">Reference proteome</keyword>
<comment type="caution">
    <text evidence="2">The sequence shown here is derived from an EMBL/GenBank/DDBJ whole genome shotgun (WGS) entry which is preliminary data.</text>
</comment>
<gene>
    <name evidence="2" type="ORF">ATC70_002953</name>
</gene>
<dbReference type="Proteomes" id="UP001304243">
    <property type="component" value="Unassembled WGS sequence"/>
</dbReference>
<keyword evidence="1" id="KW-1133">Transmembrane helix</keyword>
<dbReference type="EMBL" id="JASEJX010000021">
    <property type="protein sequence ID" value="KAK4512257.1"/>
    <property type="molecule type" value="Genomic_DNA"/>
</dbReference>
<keyword evidence="1" id="KW-0812">Transmembrane</keyword>
<evidence type="ECO:0000313" key="3">
    <source>
        <dbReference type="Proteomes" id="UP001304243"/>
    </source>
</evidence>
<sequence>MVVVPMGFSCVCSSSNNSSNDRSVLLVTQFPLPYMIFDLFAFIFRVSTTGFYLKEQYFEYYSESKRNVYVVETSAVLIMILLWLLSFPFTFGFHTPLFKKRANDADPTPEKLDYTAKQYIFVAFLITVESWRENTVKDEEGGAAAVPMT</sequence>
<proteinExistence type="predicted"/>